<dbReference type="Proteomes" id="UP001472677">
    <property type="component" value="Unassembled WGS sequence"/>
</dbReference>
<evidence type="ECO:0000313" key="4">
    <source>
        <dbReference type="Proteomes" id="UP001472677"/>
    </source>
</evidence>
<name>A0ABR2ABL5_9ROSI</name>
<evidence type="ECO:0000256" key="2">
    <source>
        <dbReference type="SAM" id="MobiDB-lite"/>
    </source>
</evidence>
<organism evidence="3 4">
    <name type="scientific">Hibiscus sabdariffa</name>
    <name type="common">roselle</name>
    <dbReference type="NCBI Taxonomy" id="183260"/>
    <lineage>
        <taxon>Eukaryota</taxon>
        <taxon>Viridiplantae</taxon>
        <taxon>Streptophyta</taxon>
        <taxon>Embryophyta</taxon>
        <taxon>Tracheophyta</taxon>
        <taxon>Spermatophyta</taxon>
        <taxon>Magnoliopsida</taxon>
        <taxon>eudicotyledons</taxon>
        <taxon>Gunneridae</taxon>
        <taxon>Pentapetalae</taxon>
        <taxon>rosids</taxon>
        <taxon>malvids</taxon>
        <taxon>Malvales</taxon>
        <taxon>Malvaceae</taxon>
        <taxon>Malvoideae</taxon>
        <taxon>Hibiscus</taxon>
    </lineage>
</organism>
<sequence length="71" mass="7824">MLVSGYDMLGHLLLLQYWDELLLCHGLVLNDDLQRLLSKHEAIASGTSQAKSPQPEPAKELVNVNGPLIDT</sequence>
<feature type="region of interest" description="Disordered" evidence="2">
    <location>
        <begin position="45"/>
        <end position="71"/>
    </location>
</feature>
<dbReference type="PANTHER" id="PTHR45898">
    <property type="entry name" value="TOM1-LIKE PROTEIN"/>
    <property type="match status" value="1"/>
</dbReference>
<evidence type="ECO:0000256" key="1">
    <source>
        <dbReference type="ARBA" id="ARBA00007708"/>
    </source>
</evidence>
<proteinExistence type="inferred from homology"/>
<comment type="similarity">
    <text evidence="1">Belongs to the TOM1 family.</text>
</comment>
<dbReference type="InterPro" id="IPR044836">
    <property type="entry name" value="TOL_plant"/>
</dbReference>
<protein>
    <submittedName>
        <fullName evidence="3">Uncharacterized protein</fullName>
    </submittedName>
</protein>
<comment type="caution">
    <text evidence="3">The sequence shown here is derived from an EMBL/GenBank/DDBJ whole genome shotgun (WGS) entry which is preliminary data.</text>
</comment>
<keyword evidence="4" id="KW-1185">Reference proteome</keyword>
<accession>A0ABR2ABL5</accession>
<evidence type="ECO:0000313" key="3">
    <source>
        <dbReference type="EMBL" id="KAK8490188.1"/>
    </source>
</evidence>
<dbReference type="PANTHER" id="PTHR45898:SF4">
    <property type="entry name" value="TARGET OF MYB PROTEIN 1"/>
    <property type="match status" value="1"/>
</dbReference>
<reference evidence="3 4" key="1">
    <citation type="journal article" date="2024" name="G3 (Bethesda)">
        <title>Genome assembly of Hibiscus sabdariffa L. provides insights into metabolisms of medicinal natural products.</title>
        <authorList>
            <person name="Kim T."/>
        </authorList>
    </citation>
    <scope>NUCLEOTIDE SEQUENCE [LARGE SCALE GENOMIC DNA]</scope>
    <source>
        <strain evidence="3">TK-2024</strain>
        <tissue evidence="3">Old leaves</tissue>
    </source>
</reference>
<dbReference type="EMBL" id="JBBPBM010000869">
    <property type="protein sequence ID" value="KAK8490188.1"/>
    <property type="molecule type" value="Genomic_DNA"/>
</dbReference>
<gene>
    <name evidence="3" type="ORF">V6N12_010301</name>
</gene>